<dbReference type="PANTHER" id="PTHR30618">
    <property type="entry name" value="NCS1 FAMILY PURINE/PYRIMIDINE TRANSPORTER"/>
    <property type="match status" value="1"/>
</dbReference>
<evidence type="ECO:0000256" key="3">
    <source>
        <dbReference type="ARBA" id="ARBA00022692"/>
    </source>
</evidence>
<organism evidence="7 8">
    <name type="scientific">Apiospora hydei</name>
    <dbReference type="NCBI Taxonomy" id="1337664"/>
    <lineage>
        <taxon>Eukaryota</taxon>
        <taxon>Fungi</taxon>
        <taxon>Dikarya</taxon>
        <taxon>Ascomycota</taxon>
        <taxon>Pezizomycotina</taxon>
        <taxon>Sordariomycetes</taxon>
        <taxon>Xylariomycetidae</taxon>
        <taxon>Amphisphaeriales</taxon>
        <taxon>Apiosporaceae</taxon>
        <taxon>Apiospora</taxon>
    </lineage>
</organism>
<comment type="caution">
    <text evidence="7">The sequence shown here is derived from an EMBL/GenBank/DDBJ whole genome shotgun (WGS) entry which is preliminary data.</text>
</comment>
<proteinExistence type="inferred from homology"/>
<keyword evidence="8" id="KW-1185">Reference proteome</keyword>
<evidence type="ECO:0000256" key="4">
    <source>
        <dbReference type="ARBA" id="ARBA00022989"/>
    </source>
</evidence>
<evidence type="ECO:0000313" key="8">
    <source>
        <dbReference type="Proteomes" id="UP001433268"/>
    </source>
</evidence>
<dbReference type="CDD" id="cd11482">
    <property type="entry name" value="SLC-NCS1sbd_NRT1-like"/>
    <property type="match status" value="1"/>
</dbReference>
<feature type="transmembrane region" description="Helical" evidence="6">
    <location>
        <begin position="372"/>
        <end position="389"/>
    </location>
</feature>
<reference evidence="7 8" key="1">
    <citation type="submission" date="2023-01" db="EMBL/GenBank/DDBJ databases">
        <title>Analysis of 21 Apiospora genomes using comparative genomics revels a genus with tremendous synthesis potential of carbohydrate active enzymes and secondary metabolites.</title>
        <authorList>
            <person name="Sorensen T."/>
        </authorList>
    </citation>
    <scope>NUCLEOTIDE SEQUENCE [LARGE SCALE GENOMIC DNA]</scope>
    <source>
        <strain evidence="7 8">CBS 114990</strain>
    </source>
</reference>
<evidence type="ECO:0000256" key="2">
    <source>
        <dbReference type="ARBA" id="ARBA00008974"/>
    </source>
</evidence>
<feature type="transmembrane region" description="Helical" evidence="6">
    <location>
        <begin position="395"/>
        <end position="420"/>
    </location>
</feature>
<sequence>MFRRMKEAVALKSDESHPEEVSAWSNRDLIPLPPSRRTWGWFNFFGSWSLSSLNVATWQTPNTFLTQGLSVGQAMAVIVVSRGLCCLFAILVAWCGLTWHIGFTIQNRFTWGMRASYIPLMQRVLLNFIWNALQCWNGGKLVTVCITAIWPQFAKIPNTLSASTPTTTYELVGFIVFWAVSIPFLFIRPERFKKPFFVSSLACGLGMLGMMIWSLSVARGVGPVFSQGEKVPASSRWSASWLMMAGINQAIGQKAAGMTNSSDFSRYARKKSDYLIGTISVYWITGVLVCFGGLVTTAACQKIYGQIWWNPPDLLMVMMDHGQGSSAARAGVFFASLAFAFTSIFENVCSNAVAGGIDLAGLFPRYIDIRRGALITFCAAWVIQPWQLINQAATFVAVLNSFAVFLAPIMGVMVCDYFMLRRQKIRLTHLYHPDGSDYWFYHGVNWRVIPCWVAGWAPTIGGLIVTARGDTDAPDAVHELYLIAFFIGFFISFVLFYGVNKLFPLPHLGEIDEVDNYGTFTAQEAARLGVLPVRDAEETLSDKIKGTEADIQITECLDTSPSMRRRWWKW</sequence>
<dbReference type="RefSeq" id="XP_066671035.1">
    <property type="nucleotide sequence ID" value="XM_066807417.1"/>
</dbReference>
<feature type="transmembrane region" description="Helical" evidence="6">
    <location>
        <begin position="169"/>
        <end position="187"/>
    </location>
</feature>
<feature type="transmembrane region" description="Helical" evidence="6">
    <location>
        <begin position="196"/>
        <end position="215"/>
    </location>
</feature>
<protein>
    <submittedName>
        <fullName evidence="7">NCS1 nucleoside transporter family protein-like protein</fullName>
    </submittedName>
</protein>
<dbReference type="EMBL" id="JAQQWN010000004">
    <property type="protein sequence ID" value="KAK8088141.1"/>
    <property type="molecule type" value="Genomic_DNA"/>
</dbReference>
<dbReference type="PANTHER" id="PTHR30618:SF4">
    <property type="entry name" value="ALLANTOIN PERMEASE"/>
    <property type="match status" value="1"/>
</dbReference>
<dbReference type="InterPro" id="IPR045225">
    <property type="entry name" value="Uracil/uridine/allantoin_perm"/>
</dbReference>
<keyword evidence="3 6" id="KW-0812">Transmembrane</keyword>
<dbReference type="Pfam" id="PF02133">
    <property type="entry name" value="Transp_cyt_pur"/>
    <property type="match status" value="1"/>
</dbReference>
<feature type="transmembrane region" description="Helical" evidence="6">
    <location>
        <begin position="448"/>
        <end position="468"/>
    </location>
</feature>
<evidence type="ECO:0000256" key="1">
    <source>
        <dbReference type="ARBA" id="ARBA00004141"/>
    </source>
</evidence>
<feature type="transmembrane region" description="Helical" evidence="6">
    <location>
        <begin position="480"/>
        <end position="499"/>
    </location>
</feature>
<keyword evidence="5 6" id="KW-0472">Membrane</keyword>
<accession>A0ABR1WYD2</accession>
<gene>
    <name evidence="7" type="ORF">PG997_003102</name>
</gene>
<evidence type="ECO:0000256" key="5">
    <source>
        <dbReference type="ARBA" id="ARBA00023136"/>
    </source>
</evidence>
<comment type="similarity">
    <text evidence="2">Belongs to the purine-cytosine permease (2.A.39) family.</text>
</comment>
<dbReference type="Gene3D" id="1.10.4160.10">
    <property type="entry name" value="Hydantoin permease"/>
    <property type="match status" value="1"/>
</dbReference>
<comment type="subcellular location">
    <subcellularLocation>
        <location evidence="1">Membrane</location>
        <topology evidence="1">Multi-pass membrane protein</topology>
    </subcellularLocation>
</comment>
<evidence type="ECO:0000256" key="6">
    <source>
        <dbReference type="SAM" id="Phobius"/>
    </source>
</evidence>
<feature type="transmembrane region" description="Helical" evidence="6">
    <location>
        <begin position="79"/>
        <end position="103"/>
    </location>
</feature>
<name>A0ABR1WYD2_9PEZI</name>
<feature type="transmembrane region" description="Helical" evidence="6">
    <location>
        <begin position="274"/>
        <end position="295"/>
    </location>
</feature>
<keyword evidence="4 6" id="KW-1133">Transmembrane helix</keyword>
<evidence type="ECO:0000313" key="7">
    <source>
        <dbReference type="EMBL" id="KAK8088141.1"/>
    </source>
</evidence>
<dbReference type="InterPro" id="IPR001248">
    <property type="entry name" value="Pur-cyt_permease"/>
</dbReference>
<dbReference type="Proteomes" id="UP001433268">
    <property type="component" value="Unassembled WGS sequence"/>
</dbReference>
<dbReference type="GeneID" id="92040477"/>